<accession>A0A485L1G1</accession>
<protein>
    <submittedName>
        <fullName evidence="4">Aste57867_14521 protein</fullName>
    </submittedName>
</protein>
<dbReference type="SUPFAM" id="SSF52833">
    <property type="entry name" value="Thioredoxin-like"/>
    <property type="match status" value="1"/>
</dbReference>
<dbReference type="Proteomes" id="UP000332933">
    <property type="component" value="Unassembled WGS sequence"/>
</dbReference>
<dbReference type="PANTHER" id="PTHR33875">
    <property type="entry name" value="OS09G0542200 PROTEIN"/>
    <property type="match status" value="1"/>
</dbReference>
<name>A0A485L1G1_9STRA</name>
<dbReference type="InterPro" id="IPR012336">
    <property type="entry name" value="Thioredoxin-like_fold"/>
</dbReference>
<dbReference type="Gene3D" id="3.40.30.10">
    <property type="entry name" value="Glutaredoxin"/>
    <property type="match status" value="1"/>
</dbReference>
<evidence type="ECO:0000313" key="5">
    <source>
        <dbReference type="Proteomes" id="UP000332933"/>
    </source>
</evidence>
<dbReference type="CDD" id="cd02972">
    <property type="entry name" value="DsbA_family"/>
    <property type="match status" value="1"/>
</dbReference>
<evidence type="ECO:0000313" key="4">
    <source>
        <dbReference type="EMBL" id="VFT91343.1"/>
    </source>
</evidence>
<keyword evidence="5" id="KW-1185">Reference proteome</keyword>
<reference evidence="3" key="2">
    <citation type="submission" date="2019-06" db="EMBL/GenBank/DDBJ databases">
        <title>Genomics analysis of Aphanomyces spp. identifies a new class of oomycete effector associated with host adaptation.</title>
        <authorList>
            <person name="Gaulin E."/>
        </authorList>
    </citation>
    <scope>NUCLEOTIDE SEQUENCE</scope>
    <source>
        <strain evidence="3">CBS 578.67</strain>
    </source>
</reference>
<dbReference type="EMBL" id="CAADRA010005566">
    <property type="protein sequence ID" value="VFT91343.1"/>
    <property type="molecule type" value="Genomic_DNA"/>
</dbReference>
<dbReference type="PANTHER" id="PTHR33875:SF2">
    <property type="entry name" value="ACR183CP"/>
    <property type="match status" value="1"/>
</dbReference>
<proteinExistence type="predicted"/>
<dbReference type="EMBL" id="VJMH01005545">
    <property type="protein sequence ID" value="KAF0694625.1"/>
    <property type="molecule type" value="Genomic_DNA"/>
</dbReference>
<keyword evidence="1" id="KW-0732">Signal</keyword>
<dbReference type="Pfam" id="PF13462">
    <property type="entry name" value="Thioredoxin_4"/>
    <property type="match status" value="1"/>
</dbReference>
<evidence type="ECO:0000313" key="3">
    <source>
        <dbReference type="EMBL" id="KAF0694625.1"/>
    </source>
</evidence>
<dbReference type="AlphaFoldDB" id="A0A485L1G1"/>
<dbReference type="OrthoDB" id="37297at2759"/>
<reference evidence="4 5" key="1">
    <citation type="submission" date="2019-03" db="EMBL/GenBank/DDBJ databases">
        <authorList>
            <person name="Gaulin E."/>
            <person name="Dumas B."/>
        </authorList>
    </citation>
    <scope>NUCLEOTIDE SEQUENCE [LARGE SCALE GENOMIC DNA]</scope>
    <source>
        <strain evidence="4">CBS 568.67</strain>
    </source>
</reference>
<dbReference type="InterPro" id="IPR036249">
    <property type="entry name" value="Thioredoxin-like_sf"/>
</dbReference>
<evidence type="ECO:0000259" key="2">
    <source>
        <dbReference type="Pfam" id="PF13462"/>
    </source>
</evidence>
<organism evidence="4 5">
    <name type="scientific">Aphanomyces stellatus</name>
    <dbReference type="NCBI Taxonomy" id="120398"/>
    <lineage>
        <taxon>Eukaryota</taxon>
        <taxon>Sar</taxon>
        <taxon>Stramenopiles</taxon>
        <taxon>Oomycota</taxon>
        <taxon>Saprolegniomycetes</taxon>
        <taxon>Saprolegniales</taxon>
        <taxon>Verrucalvaceae</taxon>
        <taxon>Aphanomyces</taxon>
    </lineage>
</organism>
<feature type="signal peptide" evidence="1">
    <location>
        <begin position="1"/>
        <end position="20"/>
    </location>
</feature>
<sequence length="206" mass="22589">MVSASSIVVTAVLAPFLVVGEAPIPKTPYGFTYADGAADAPIQIDFFLDLLCPYSRDAYPNVTKIATDFPDKIRVRFHHFPLPYHRNAFLLHHAAQALVNVTGSDAAFASWAEAVYKDQSVFNENVSLGDAKAAIKKLALGAFPELSGDDIDAGLKNRDRNLEVRADFKYGSTRGVYGTPSIYLNGIQAFDDVDYDILIKKIKPLF</sequence>
<feature type="chain" id="PRO_5033828758" evidence="1">
    <location>
        <begin position="21"/>
        <end position="206"/>
    </location>
</feature>
<feature type="domain" description="Thioredoxin-like fold" evidence="2">
    <location>
        <begin position="36"/>
        <end position="198"/>
    </location>
</feature>
<gene>
    <name evidence="4" type="primary">Aste57867_14521</name>
    <name evidence="3" type="ORF">As57867_014467</name>
    <name evidence="4" type="ORF">ASTE57867_14521</name>
</gene>
<evidence type="ECO:0000256" key="1">
    <source>
        <dbReference type="SAM" id="SignalP"/>
    </source>
</evidence>